<evidence type="ECO:0000256" key="8">
    <source>
        <dbReference type="PROSITE-ProRule" id="PRU01203"/>
    </source>
</evidence>
<keyword evidence="3 7" id="KW-0347">Helicase</keyword>
<evidence type="ECO:0000256" key="4">
    <source>
        <dbReference type="ARBA" id="ARBA00022884"/>
    </source>
</evidence>
<evidence type="ECO:0000259" key="10">
    <source>
        <dbReference type="PROSITE" id="PS51856"/>
    </source>
</evidence>
<accession>A0A9D1T1V1</accession>
<evidence type="ECO:0000313" key="12">
    <source>
        <dbReference type="Proteomes" id="UP000886812"/>
    </source>
</evidence>
<dbReference type="GO" id="GO:0016787">
    <property type="term" value="F:hydrolase activity"/>
    <property type="evidence" value="ECO:0007669"/>
    <property type="project" value="UniProtKB-KW"/>
</dbReference>
<dbReference type="GO" id="GO:0004386">
    <property type="term" value="F:helicase activity"/>
    <property type="evidence" value="ECO:0007669"/>
    <property type="project" value="UniProtKB-UniRule"/>
</dbReference>
<dbReference type="PANTHER" id="PTHR46425">
    <property type="entry name" value="TRANSCRIPTION TERMINATION FACTOR RHO"/>
    <property type="match status" value="1"/>
</dbReference>
<keyword evidence="5 7" id="KW-0805">Transcription regulation</keyword>
<comment type="similarity">
    <text evidence="7 8">Belongs to the Rho family.</text>
</comment>
<dbReference type="InterPro" id="IPR004665">
    <property type="entry name" value="Term_rho"/>
</dbReference>
<dbReference type="SUPFAM" id="SSF52540">
    <property type="entry name" value="P-loop containing nucleoside triphosphate hydrolases"/>
    <property type="match status" value="1"/>
</dbReference>
<dbReference type="Pfam" id="PF00006">
    <property type="entry name" value="ATP-synt_ab"/>
    <property type="match status" value="1"/>
</dbReference>
<evidence type="ECO:0000256" key="1">
    <source>
        <dbReference type="ARBA" id="ARBA00022472"/>
    </source>
</evidence>
<dbReference type="PROSITE" id="PS51856">
    <property type="entry name" value="RHO_RNA_BD"/>
    <property type="match status" value="1"/>
</dbReference>
<dbReference type="GO" id="GO:0008186">
    <property type="term" value="F:ATP-dependent activity, acting on RNA"/>
    <property type="evidence" value="ECO:0007669"/>
    <property type="project" value="InterPro"/>
</dbReference>
<reference evidence="11" key="2">
    <citation type="journal article" date="2021" name="PeerJ">
        <title>Extensive microbial diversity within the chicken gut microbiome revealed by metagenomics and culture.</title>
        <authorList>
            <person name="Gilroy R."/>
            <person name="Ravi A."/>
            <person name="Getino M."/>
            <person name="Pursley I."/>
            <person name="Horton D.L."/>
            <person name="Alikhan N.F."/>
            <person name="Baker D."/>
            <person name="Gharbi K."/>
            <person name="Hall N."/>
            <person name="Watson M."/>
            <person name="Adriaenssens E.M."/>
            <person name="Foster-Nyarko E."/>
            <person name="Jarju S."/>
            <person name="Secka A."/>
            <person name="Antonio M."/>
            <person name="Oren A."/>
            <person name="Chaudhuri R.R."/>
            <person name="La Ragione R."/>
            <person name="Hildebrand F."/>
            <person name="Pallen M.J."/>
        </authorList>
    </citation>
    <scope>NUCLEOTIDE SEQUENCE</scope>
    <source>
        <strain evidence="11">10669</strain>
    </source>
</reference>
<dbReference type="Gene3D" id="2.40.50.140">
    <property type="entry name" value="Nucleic acid-binding proteins"/>
    <property type="match status" value="1"/>
</dbReference>
<keyword evidence="4 7" id="KW-0694">RNA-binding</keyword>
<dbReference type="GO" id="GO:0006353">
    <property type="term" value="P:DNA-templated transcription termination"/>
    <property type="evidence" value="ECO:0007669"/>
    <property type="project" value="UniProtKB-UniRule"/>
</dbReference>
<feature type="domain" description="Rho RNA-BD" evidence="10">
    <location>
        <begin position="79"/>
        <end position="150"/>
    </location>
</feature>
<dbReference type="InterPro" id="IPR000194">
    <property type="entry name" value="ATPase_F1/V1/A1_a/bsu_nucl-bd"/>
</dbReference>
<gene>
    <name evidence="7 11" type="primary">rho</name>
    <name evidence="11" type="ORF">IAC75_02860</name>
</gene>
<feature type="region of interest" description="Disordered" evidence="9">
    <location>
        <begin position="1"/>
        <end position="72"/>
    </location>
</feature>
<reference evidence="11" key="1">
    <citation type="submission" date="2020-10" db="EMBL/GenBank/DDBJ databases">
        <authorList>
            <person name="Gilroy R."/>
        </authorList>
    </citation>
    <scope>NUCLEOTIDE SEQUENCE</scope>
    <source>
        <strain evidence="11">10669</strain>
    </source>
</reference>
<keyword evidence="7" id="KW-0067">ATP-binding</keyword>
<evidence type="ECO:0000256" key="9">
    <source>
        <dbReference type="SAM" id="MobiDB-lite"/>
    </source>
</evidence>
<dbReference type="InterPro" id="IPR012340">
    <property type="entry name" value="NA-bd_OB-fold"/>
</dbReference>
<keyword evidence="1 7" id="KW-0806">Transcription termination</keyword>
<comment type="caution">
    <text evidence="11">The sequence shown here is derived from an EMBL/GenBank/DDBJ whole genome shotgun (WGS) entry which is preliminary data.</text>
</comment>
<keyword evidence="7" id="KW-0547">Nucleotide-binding</keyword>
<feature type="binding site" evidence="7">
    <location>
        <begin position="208"/>
        <end position="213"/>
    </location>
    <ligand>
        <name>ATP</name>
        <dbReference type="ChEBI" id="CHEBI:30616"/>
    </ligand>
</feature>
<evidence type="ECO:0000256" key="7">
    <source>
        <dbReference type="HAMAP-Rule" id="MF_01884"/>
    </source>
</evidence>
<evidence type="ECO:0000256" key="6">
    <source>
        <dbReference type="ARBA" id="ARBA00023163"/>
    </source>
</evidence>
<sequence length="447" mass="49161">MSENNPRPQKFRPKFGKFGKKSKKAFRGNGEGAPQNPNRKKFGGKGAPAQAQKKKPRGFPGNPPAPKPKIVNPDLPVEEISVAGVLVVDEHSNGALRSPARCGKSYPTDPFVGKDLIKRFKMKTGSWVEGKAQRNVGAVESKLSYVDGIDGVNPNERHRRPQFQQLTSIAPNEQLRLETKDERMTTRVIDLFCPVGKGQRGLIVAPPRTGKTTLLKDIAAGVLENYPECKVIVLLVDERPEEVTDFRRDLPAAELYASSNDEDAKNHVAVAELCIERSRRLVETGGDVVLLIDSLTRLTRAYNNAKAGSGRTMTGGLDSRAMEKPRQIFSSARNVEEGGSLTIIASALIQTGSKMDDLIFEEFKGTGNMEMVLDRKVAELRIWPAFNLAASGTRKEELILAPDALEAASFLRRAMVGGKIEDVAEAMIERMKKTKTNAEFIRLIRSS</sequence>
<proteinExistence type="inferred from homology"/>
<keyword evidence="6 7" id="KW-0804">Transcription</keyword>
<dbReference type="NCBIfam" id="NF006886">
    <property type="entry name" value="PRK09376.1"/>
    <property type="match status" value="1"/>
</dbReference>
<dbReference type="InterPro" id="IPR011113">
    <property type="entry name" value="Rho_RNA-bd"/>
</dbReference>
<dbReference type="EMBL" id="DVOG01000074">
    <property type="protein sequence ID" value="HIV04076.1"/>
    <property type="molecule type" value="Genomic_DNA"/>
</dbReference>
<dbReference type="Proteomes" id="UP000886812">
    <property type="component" value="Unassembled WGS sequence"/>
</dbReference>
<dbReference type="GO" id="GO:0005524">
    <property type="term" value="F:ATP binding"/>
    <property type="evidence" value="ECO:0007669"/>
    <property type="project" value="UniProtKB-UniRule"/>
</dbReference>
<dbReference type="SMART" id="SM00382">
    <property type="entry name" value="AAA"/>
    <property type="match status" value="1"/>
</dbReference>
<evidence type="ECO:0000256" key="2">
    <source>
        <dbReference type="ARBA" id="ARBA00022801"/>
    </source>
</evidence>
<dbReference type="InterPro" id="IPR027417">
    <property type="entry name" value="P-loop_NTPase"/>
</dbReference>
<dbReference type="GO" id="GO:0003723">
    <property type="term" value="F:RNA binding"/>
    <property type="evidence" value="ECO:0007669"/>
    <property type="project" value="UniProtKB-UniRule"/>
</dbReference>
<feature type="binding site" evidence="7">
    <location>
        <begin position="196"/>
        <end position="201"/>
    </location>
    <ligand>
        <name>ATP</name>
        <dbReference type="ChEBI" id="CHEBI:30616"/>
    </ligand>
</feature>
<evidence type="ECO:0000313" key="11">
    <source>
        <dbReference type="EMBL" id="HIV04076.1"/>
    </source>
</evidence>
<feature type="binding site" evidence="7">
    <location>
        <position position="239"/>
    </location>
    <ligand>
        <name>ATP</name>
        <dbReference type="ChEBI" id="CHEBI:30616"/>
    </ligand>
</feature>
<dbReference type="HAMAP" id="MF_01884">
    <property type="entry name" value="Rho"/>
    <property type="match status" value="1"/>
</dbReference>
<feature type="compositionally biased region" description="Basic residues" evidence="9">
    <location>
        <begin position="9"/>
        <end position="26"/>
    </location>
</feature>
<comment type="caution">
    <text evidence="7">Lacks conserved residue(s) required for the propagation of feature annotation.</text>
</comment>
<evidence type="ECO:0000256" key="5">
    <source>
        <dbReference type="ARBA" id="ARBA00023015"/>
    </source>
</evidence>
<comment type="subunit">
    <text evidence="7">Homohexamer. The homohexamer assembles into an open ring structure.</text>
</comment>
<dbReference type="AlphaFoldDB" id="A0A9D1T1V1"/>
<comment type="function">
    <text evidence="7">Facilitates transcription termination by a mechanism that involves Rho binding to the nascent RNA, activation of Rho's RNA-dependent ATPase activity, and release of the mRNA from the DNA template.</text>
</comment>
<name>A0A9D1T1V1_9BACT</name>
<dbReference type="EC" id="3.6.4.-" evidence="7"/>
<evidence type="ECO:0000256" key="3">
    <source>
        <dbReference type="ARBA" id="ARBA00022806"/>
    </source>
</evidence>
<organism evidence="11 12">
    <name type="scientific">Candidatus Spyradosoma merdigallinarum</name>
    <dbReference type="NCBI Taxonomy" id="2840950"/>
    <lineage>
        <taxon>Bacteria</taxon>
        <taxon>Pseudomonadati</taxon>
        <taxon>Verrucomicrobiota</taxon>
        <taxon>Opitutia</taxon>
        <taxon>Opitutia incertae sedis</taxon>
        <taxon>Candidatus Spyradosoma</taxon>
    </lineage>
</organism>
<keyword evidence="2 7" id="KW-0378">Hydrolase</keyword>
<dbReference type="PANTHER" id="PTHR46425:SF1">
    <property type="entry name" value="TRANSCRIPTION TERMINATION FACTOR RHO"/>
    <property type="match status" value="1"/>
</dbReference>
<dbReference type="Gene3D" id="3.40.50.300">
    <property type="entry name" value="P-loop containing nucleotide triphosphate hydrolases"/>
    <property type="match status" value="1"/>
</dbReference>
<dbReference type="InterPro" id="IPR003593">
    <property type="entry name" value="AAA+_ATPase"/>
</dbReference>
<protein>
    <recommendedName>
        <fullName evidence="7">Transcription termination factor Rho</fullName>
        <ecNumber evidence="7">3.6.4.-</ecNumber>
    </recommendedName>
    <alternativeName>
        <fullName evidence="7">ATP-dependent helicase Rho</fullName>
    </alternativeName>
</protein>